<gene>
    <name evidence="2" type="ORF">RHGRI_033944</name>
</gene>
<feature type="region of interest" description="Disordered" evidence="1">
    <location>
        <begin position="141"/>
        <end position="162"/>
    </location>
</feature>
<proteinExistence type="predicted"/>
<dbReference type="AlphaFoldDB" id="A0AAV6I2J7"/>
<sequence length="249" mass="27626">MVISGEREGANNKLTVVMGTTTSSKPPLHNFALPPCLRWGNQKLLRCSKVGPEDFDPEKFSIGRQRKDNEGFHKTPSNDGIEAVRTKLMLDIQTAADEMTVSILGEGLLKETTASVKETAAFDGEKGRPWNLRTRRAACKAPNGTFTGGNGGVKKPNFSPLRTDNEKYTRLYGESYAAADAGEKREREKFSVSLSRGEIEEDFMVMAGHKPHRRPKKRPKVVQKQLDSLFPGLWLTEVTADMYKVADAP</sequence>
<evidence type="ECO:0000256" key="1">
    <source>
        <dbReference type="SAM" id="MobiDB-lite"/>
    </source>
</evidence>
<name>A0AAV6I2J7_9ERIC</name>
<dbReference type="EMBL" id="JACTNZ010000012">
    <property type="protein sequence ID" value="KAG5521544.1"/>
    <property type="molecule type" value="Genomic_DNA"/>
</dbReference>
<dbReference type="Pfam" id="PF07797">
    <property type="entry name" value="DUF1639"/>
    <property type="match status" value="1"/>
</dbReference>
<protein>
    <recommendedName>
        <fullName evidence="4">DUF1639 family protein</fullName>
    </recommendedName>
</protein>
<comment type="caution">
    <text evidence="2">The sequence shown here is derived from an EMBL/GenBank/DDBJ whole genome shotgun (WGS) entry which is preliminary data.</text>
</comment>
<dbReference type="Proteomes" id="UP000823749">
    <property type="component" value="Chromosome 12"/>
</dbReference>
<organism evidence="2 3">
    <name type="scientific">Rhododendron griersonianum</name>
    <dbReference type="NCBI Taxonomy" id="479676"/>
    <lineage>
        <taxon>Eukaryota</taxon>
        <taxon>Viridiplantae</taxon>
        <taxon>Streptophyta</taxon>
        <taxon>Embryophyta</taxon>
        <taxon>Tracheophyta</taxon>
        <taxon>Spermatophyta</taxon>
        <taxon>Magnoliopsida</taxon>
        <taxon>eudicotyledons</taxon>
        <taxon>Gunneridae</taxon>
        <taxon>Pentapetalae</taxon>
        <taxon>asterids</taxon>
        <taxon>Ericales</taxon>
        <taxon>Ericaceae</taxon>
        <taxon>Ericoideae</taxon>
        <taxon>Rhodoreae</taxon>
        <taxon>Rhododendron</taxon>
    </lineage>
</organism>
<evidence type="ECO:0000313" key="3">
    <source>
        <dbReference type="Proteomes" id="UP000823749"/>
    </source>
</evidence>
<evidence type="ECO:0008006" key="4">
    <source>
        <dbReference type="Google" id="ProtNLM"/>
    </source>
</evidence>
<dbReference type="InterPro" id="IPR012438">
    <property type="entry name" value="DUF1639"/>
</dbReference>
<dbReference type="PANTHER" id="PTHR33130:SF43">
    <property type="entry name" value="OS01G0688600 PROTEIN"/>
    <property type="match status" value="1"/>
</dbReference>
<dbReference type="PANTHER" id="PTHR33130">
    <property type="entry name" value="PUTATIVE (DUF1639)-RELATED"/>
    <property type="match status" value="1"/>
</dbReference>
<evidence type="ECO:0000313" key="2">
    <source>
        <dbReference type="EMBL" id="KAG5521544.1"/>
    </source>
</evidence>
<keyword evidence="3" id="KW-1185">Reference proteome</keyword>
<reference evidence="2" key="1">
    <citation type="submission" date="2020-08" db="EMBL/GenBank/DDBJ databases">
        <title>Plant Genome Project.</title>
        <authorList>
            <person name="Zhang R.-G."/>
        </authorList>
    </citation>
    <scope>NUCLEOTIDE SEQUENCE</scope>
    <source>
        <strain evidence="2">WSP0</strain>
        <tissue evidence="2">Leaf</tissue>
    </source>
</reference>
<accession>A0AAV6I2J7</accession>